<dbReference type="InterPro" id="IPR011022">
    <property type="entry name" value="Arrestin_C-like"/>
</dbReference>
<dbReference type="AlphaFoldDB" id="A0A9N8DSA7"/>
<dbReference type="OrthoDB" id="2333384at2759"/>
<name>A0A9N8DSA7_9STRA</name>
<dbReference type="InterPro" id="IPR014752">
    <property type="entry name" value="Arrestin-like_C"/>
</dbReference>
<evidence type="ECO:0000313" key="3">
    <source>
        <dbReference type="Proteomes" id="UP001153069"/>
    </source>
</evidence>
<dbReference type="EMBL" id="CAICTM010000305">
    <property type="protein sequence ID" value="CAB9507435.1"/>
    <property type="molecule type" value="Genomic_DNA"/>
</dbReference>
<keyword evidence="3" id="KW-1185">Reference proteome</keyword>
<proteinExistence type="predicted"/>
<dbReference type="SMART" id="SM01017">
    <property type="entry name" value="Arrestin_C"/>
    <property type="match status" value="1"/>
</dbReference>
<sequence length="331" mass="35687">MDLFFQVDQKSVETGGRLSGCLVIKASKAIAATELSLRFRGKELTTVEGSKGSRCCAEAELVNVGISTAQHGIIQAGHIAAGTHHVPFSIMVPHDLPPTIRLSHRGRDRLIANEGARVEYSLRAVVEGSGILKNYQARKEIRVVAKSKRPRPVQKILTFDGGKITCGLKILDTRLRVGQHPQVQLSIINEGDTVVESIEAKVQQKVRWSAKGECGGGRKAPTYITIKSETLIKQATILDGSSSMDMSSGSVTLQDPQKAKKYKIHLVKKELAGGHGNALVLPAVPSTALNSHCKGKNNIKVDHQILVTISTPERAHSKNLVMAIPVTIAAQ</sequence>
<dbReference type="Gene3D" id="2.60.40.640">
    <property type="match status" value="1"/>
</dbReference>
<evidence type="ECO:0000313" key="2">
    <source>
        <dbReference type="EMBL" id="CAB9507435.1"/>
    </source>
</evidence>
<reference evidence="2" key="1">
    <citation type="submission" date="2020-06" db="EMBL/GenBank/DDBJ databases">
        <authorList>
            <consortium name="Plant Systems Biology data submission"/>
        </authorList>
    </citation>
    <scope>NUCLEOTIDE SEQUENCE</scope>
    <source>
        <strain evidence="2">D6</strain>
    </source>
</reference>
<comment type="caution">
    <text evidence="2">The sequence shown here is derived from an EMBL/GenBank/DDBJ whole genome shotgun (WGS) entry which is preliminary data.</text>
</comment>
<dbReference type="Proteomes" id="UP001153069">
    <property type="component" value="Unassembled WGS sequence"/>
</dbReference>
<dbReference type="GO" id="GO:0005737">
    <property type="term" value="C:cytoplasm"/>
    <property type="evidence" value="ECO:0007669"/>
    <property type="project" value="TreeGrafter"/>
</dbReference>
<dbReference type="PANTHER" id="PTHR11188:SF17">
    <property type="entry name" value="FI21816P1"/>
    <property type="match status" value="1"/>
</dbReference>
<dbReference type="InterPro" id="IPR011021">
    <property type="entry name" value="Arrestin-like_N"/>
</dbReference>
<organism evidence="2 3">
    <name type="scientific">Seminavis robusta</name>
    <dbReference type="NCBI Taxonomy" id="568900"/>
    <lineage>
        <taxon>Eukaryota</taxon>
        <taxon>Sar</taxon>
        <taxon>Stramenopiles</taxon>
        <taxon>Ochrophyta</taxon>
        <taxon>Bacillariophyta</taxon>
        <taxon>Bacillariophyceae</taxon>
        <taxon>Bacillariophycidae</taxon>
        <taxon>Naviculales</taxon>
        <taxon>Naviculaceae</taxon>
        <taxon>Seminavis</taxon>
    </lineage>
</organism>
<dbReference type="GO" id="GO:0015031">
    <property type="term" value="P:protein transport"/>
    <property type="evidence" value="ECO:0007669"/>
    <property type="project" value="TreeGrafter"/>
</dbReference>
<dbReference type="PANTHER" id="PTHR11188">
    <property type="entry name" value="ARRESTIN DOMAIN CONTAINING PROTEIN"/>
    <property type="match status" value="1"/>
</dbReference>
<dbReference type="InterPro" id="IPR050357">
    <property type="entry name" value="Arrestin_domain-protein"/>
</dbReference>
<gene>
    <name evidence="2" type="ORF">SEMRO_306_G113070.1</name>
</gene>
<dbReference type="Pfam" id="PF02752">
    <property type="entry name" value="Arrestin_C"/>
    <property type="match status" value="1"/>
</dbReference>
<dbReference type="Pfam" id="PF00339">
    <property type="entry name" value="Arrestin_N"/>
    <property type="match status" value="1"/>
</dbReference>
<evidence type="ECO:0000259" key="1">
    <source>
        <dbReference type="SMART" id="SM01017"/>
    </source>
</evidence>
<protein>
    <recommendedName>
        <fullName evidence="1">Arrestin C-terminal-like domain-containing protein</fullName>
    </recommendedName>
</protein>
<accession>A0A9N8DSA7</accession>
<feature type="domain" description="Arrestin C-terminal-like" evidence="1">
    <location>
        <begin position="149"/>
        <end position="331"/>
    </location>
</feature>